<feature type="signal peptide" evidence="1">
    <location>
        <begin position="1"/>
        <end position="22"/>
    </location>
</feature>
<dbReference type="Pfam" id="PF16389">
    <property type="entry name" value="DUF4998"/>
    <property type="match status" value="1"/>
</dbReference>
<dbReference type="OrthoDB" id="1043438at2"/>
<accession>A0A1N6G969</accession>
<protein>
    <recommendedName>
        <fullName evidence="4">DUF4998 domain-containing protein</fullName>
    </recommendedName>
</protein>
<dbReference type="Proteomes" id="UP000185003">
    <property type="component" value="Unassembled WGS sequence"/>
</dbReference>
<reference evidence="2 3" key="1">
    <citation type="submission" date="2016-11" db="EMBL/GenBank/DDBJ databases">
        <authorList>
            <person name="Jaros S."/>
            <person name="Januszkiewicz K."/>
            <person name="Wedrychowicz H."/>
        </authorList>
    </citation>
    <scope>NUCLEOTIDE SEQUENCE [LARGE SCALE GENOMIC DNA]</scope>
    <source>
        <strain evidence="2 3">DSM 24787</strain>
    </source>
</reference>
<proteinExistence type="predicted"/>
<organism evidence="2 3">
    <name type="scientific">Chitinophaga niabensis</name>
    <dbReference type="NCBI Taxonomy" id="536979"/>
    <lineage>
        <taxon>Bacteria</taxon>
        <taxon>Pseudomonadati</taxon>
        <taxon>Bacteroidota</taxon>
        <taxon>Chitinophagia</taxon>
        <taxon>Chitinophagales</taxon>
        <taxon>Chitinophagaceae</taxon>
        <taxon>Chitinophaga</taxon>
    </lineage>
</organism>
<sequence>MKKNIKYGILAFITACCFLACAKQDDTYRDFLKGGEILYIGRVDSVKNYGGKGRIGFSWLLTSDPKITKCRIFWNGVADSVEIPVTRTQGVDTVRVTLNNMTEGVKTFSIYTYDNAGHRSVRVEKIANVYGDIFQLSCLPRITKDIVKRSNGLMRWDWIGTTENYIGVKMTYVDLAGATKEVWWEPNKLNADSLAGVKPESEFTYVTYFKPEPAALDTFYSVPVTKKWPK</sequence>
<keyword evidence="3" id="KW-1185">Reference proteome</keyword>
<evidence type="ECO:0000256" key="1">
    <source>
        <dbReference type="SAM" id="SignalP"/>
    </source>
</evidence>
<dbReference type="STRING" id="536979.SAMN04488055_2647"/>
<dbReference type="EMBL" id="FSRA01000001">
    <property type="protein sequence ID" value="SIO04048.1"/>
    <property type="molecule type" value="Genomic_DNA"/>
</dbReference>
<name>A0A1N6G969_9BACT</name>
<evidence type="ECO:0000313" key="3">
    <source>
        <dbReference type="Proteomes" id="UP000185003"/>
    </source>
</evidence>
<feature type="chain" id="PRO_5012975214" description="DUF4998 domain-containing protein" evidence="1">
    <location>
        <begin position="23"/>
        <end position="230"/>
    </location>
</feature>
<keyword evidence="1" id="KW-0732">Signal</keyword>
<evidence type="ECO:0008006" key="4">
    <source>
        <dbReference type="Google" id="ProtNLM"/>
    </source>
</evidence>
<evidence type="ECO:0000313" key="2">
    <source>
        <dbReference type="EMBL" id="SIO04048.1"/>
    </source>
</evidence>
<dbReference type="AlphaFoldDB" id="A0A1N6G969"/>
<gene>
    <name evidence="2" type="ORF">SAMN04488055_2647</name>
</gene>
<dbReference type="RefSeq" id="WP_159442264.1">
    <property type="nucleotide sequence ID" value="NZ_FSRA01000001.1"/>
</dbReference>